<dbReference type="Proteomes" id="UP001597519">
    <property type="component" value="Unassembled WGS sequence"/>
</dbReference>
<sequence>MKFLNDSLIEIDDLSKTAEEAIKSGGSLLVSEGSVKTEYIDAMIASLQSNGPYFVIAPGIAMPHARPDDGVIESSVSLIKLTHAIPFGHTSNDPVNLVFCIGATSGNEHLSLLQKLTRLLNSKETTKALMNADSVSQIKSILEKRN</sequence>
<organism evidence="9 10">
    <name type="scientific">Corticicoccus populi</name>
    <dbReference type="NCBI Taxonomy" id="1812821"/>
    <lineage>
        <taxon>Bacteria</taxon>
        <taxon>Bacillati</taxon>
        <taxon>Bacillota</taxon>
        <taxon>Bacilli</taxon>
        <taxon>Bacillales</taxon>
        <taxon>Staphylococcaceae</taxon>
        <taxon>Corticicoccus</taxon>
    </lineage>
</organism>
<dbReference type="InterPro" id="IPR051351">
    <property type="entry name" value="Ascorbate-PTS_EIIA_comp"/>
</dbReference>
<keyword evidence="4" id="KW-0963">Cytoplasm</keyword>
<dbReference type="InterPro" id="IPR002178">
    <property type="entry name" value="PTS_EIIA_type-2_dom"/>
</dbReference>
<evidence type="ECO:0000256" key="2">
    <source>
        <dbReference type="ARBA" id="ARBA00011798"/>
    </source>
</evidence>
<keyword evidence="9" id="KW-0762">Sugar transport</keyword>
<proteinExistence type="predicted"/>
<evidence type="ECO:0000313" key="10">
    <source>
        <dbReference type="Proteomes" id="UP001597519"/>
    </source>
</evidence>
<evidence type="ECO:0000256" key="5">
    <source>
        <dbReference type="ARBA" id="ARBA00022679"/>
    </source>
</evidence>
<keyword evidence="6" id="KW-0598">Phosphotransferase system</keyword>
<keyword evidence="5" id="KW-0808">Transferase</keyword>
<comment type="subcellular location">
    <subcellularLocation>
        <location evidence="1">Cytoplasm</location>
    </subcellularLocation>
</comment>
<dbReference type="Pfam" id="PF00359">
    <property type="entry name" value="PTS_EIIA_2"/>
    <property type="match status" value="1"/>
</dbReference>
<evidence type="ECO:0000256" key="1">
    <source>
        <dbReference type="ARBA" id="ARBA00004496"/>
    </source>
</evidence>
<dbReference type="PROSITE" id="PS51094">
    <property type="entry name" value="PTS_EIIA_TYPE_2"/>
    <property type="match status" value="1"/>
</dbReference>
<keyword evidence="3" id="KW-0813">Transport</keyword>
<dbReference type="PANTHER" id="PTHR36203:SF5">
    <property type="entry name" value="PTS SYSTEM, EIIA COMPONENT"/>
    <property type="match status" value="1"/>
</dbReference>
<evidence type="ECO:0000256" key="6">
    <source>
        <dbReference type="ARBA" id="ARBA00022683"/>
    </source>
</evidence>
<dbReference type="EMBL" id="JBHUOQ010000001">
    <property type="protein sequence ID" value="MFD2829945.1"/>
    <property type="molecule type" value="Genomic_DNA"/>
</dbReference>
<keyword evidence="7" id="KW-0418">Kinase</keyword>
<name>A0ABW5WVN3_9STAP</name>
<evidence type="ECO:0000259" key="8">
    <source>
        <dbReference type="PROSITE" id="PS51094"/>
    </source>
</evidence>
<dbReference type="RefSeq" id="WP_377772405.1">
    <property type="nucleotide sequence ID" value="NZ_JBHUOQ010000001.1"/>
</dbReference>
<keyword evidence="10" id="KW-1185">Reference proteome</keyword>
<evidence type="ECO:0000313" key="9">
    <source>
        <dbReference type="EMBL" id="MFD2829945.1"/>
    </source>
</evidence>
<feature type="domain" description="PTS EIIA type-2" evidence="8">
    <location>
        <begin position="2"/>
        <end position="145"/>
    </location>
</feature>
<evidence type="ECO:0000256" key="7">
    <source>
        <dbReference type="ARBA" id="ARBA00022777"/>
    </source>
</evidence>
<dbReference type="SUPFAM" id="SSF55804">
    <property type="entry name" value="Phoshotransferase/anion transport protein"/>
    <property type="match status" value="1"/>
</dbReference>
<gene>
    <name evidence="9" type="ORF">ACFSX4_05640</name>
</gene>
<comment type="caution">
    <text evidence="9">The sequence shown here is derived from an EMBL/GenBank/DDBJ whole genome shotgun (WGS) entry which is preliminary data.</text>
</comment>
<dbReference type="Gene3D" id="3.40.930.10">
    <property type="entry name" value="Mannitol-specific EII, Chain A"/>
    <property type="match status" value="1"/>
</dbReference>
<dbReference type="CDD" id="cd00211">
    <property type="entry name" value="PTS_IIA_fru"/>
    <property type="match status" value="1"/>
</dbReference>
<evidence type="ECO:0000256" key="4">
    <source>
        <dbReference type="ARBA" id="ARBA00022490"/>
    </source>
</evidence>
<evidence type="ECO:0000256" key="3">
    <source>
        <dbReference type="ARBA" id="ARBA00022448"/>
    </source>
</evidence>
<dbReference type="PANTHER" id="PTHR36203">
    <property type="entry name" value="ASCORBATE-SPECIFIC PTS SYSTEM EIIA COMPONENT"/>
    <property type="match status" value="1"/>
</dbReference>
<reference evidence="10" key="1">
    <citation type="journal article" date="2019" name="Int. J. Syst. Evol. Microbiol.">
        <title>The Global Catalogue of Microorganisms (GCM) 10K type strain sequencing project: providing services to taxonomists for standard genome sequencing and annotation.</title>
        <authorList>
            <consortium name="The Broad Institute Genomics Platform"/>
            <consortium name="The Broad Institute Genome Sequencing Center for Infectious Disease"/>
            <person name="Wu L."/>
            <person name="Ma J."/>
        </authorList>
    </citation>
    <scope>NUCLEOTIDE SEQUENCE [LARGE SCALE GENOMIC DNA]</scope>
    <source>
        <strain evidence="10">KCTC 33575</strain>
    </source>
</reference>
<protein>
    <submittedName>
        <fullName evidence="9">PTS sugar transporter subunit IIA</fullName>
    </submittedName>
</protein>
<dbReference type="InterPro" id="IPR016152">
    <property type="entry name" value="PTrfase/Anion_transptr"/>
</dbReference>
<comment type="subunit">
    <text evidence="2">Homodimer or homotrimer. Seems to be a monomer when not phosphorylated.</text>
</comment>
<accession>A0ABW5WVN3</accession>